<dbReference type="Proteomes" id="UP000274601">
    <property type="component" value="Unassembled WGS sequence"/>
</dbReference>
<evidence type="ECO:0000313" key="3">
    <source>
        <dbReference type="Proteomes" id="UP000274601"/>
    </source>
</evidence>
<dbReference type="AlphaFoldDB" id="A0A495QXN8"/>
<sequence length="149" mass="15993">MNLRGSYRLAAVTGAAVLATAMSGAGIASARTTDTVCGPEHSLGSVVYKNCSVVLGSWDPEYGTMPFLELKNLGIGETTVTVTHERWNYSTNSWEYSSGGSRTIPEYFATQYYSLSHSWSCGQDAKERARITSTVGTGDWSEAVTVSPC</sequence>
<protein>
    <recommendedName>
        <fullName evidence="4">Secreted protein</fullName>
    </recommendedName>
</protein>
<accession>A0A495QXN8</accession>
<reference evidence="2 3" key="1">
    <citation type="submission" date="2018-10" db="EMBL/GenBank/DDBJ databases">
        <title>Genomic Encyclopedia of Archaeal and Bacterial Type Strains, Phase II (KMG-II): from individual species to whole genera.</title>
        <authorList>
            <person name="Goeker M."/>
        </authorList>
    </citation>
    <scope>NUCLEOTIDE SEQUENCE [LARGE SCALE GENOMIC DNA]</scope>
    <source>
        <strain evidence="2 3">DSM 43383</strain>
    </source>
</reference>
<gene>
    <name evidence="2" type="ORF">BZB76_0324</name>
</gene>
<dbReference type="OrthoDB" id="3476052at2"/>
<proteinExistence type="predicted"/>
<feature type="signal peptide" evidence="1">
    <location>
        <begin position="1"/>
        <end position="30"/>
    </location>
</feature>
<evidence type="ECO:0008006" key="4">
    <source>
        <dbReference type="Google" id="ProtNLM"/>
    </source>
</evidence>
<organism evidence="2 3">
    <name type="scientific">Actinomadura pelletieri DSM 43383</name>
    <dbReference type="NCBI Taxonomy" id="1120940"/>
    <lineage>
        <taxon>Bacteria</taxon>
        <taxon>Bacillati</taxon>
        <taxon>Actinomycetota</taxon>
        <taxon>Actinomycetes</taxon>
        <taxon>Streptosporangiales</taxon>
        <taxon>Thermomonosporaceae</taxon>
        <taxon>Actinomadura</taxon>
    </lineage>
</organism>
<name>A0A495QXN8_9ACTN</name>
<evidence type="ECO:0000256" key="1">
    <source>
        <dbReference type="SAM" id="SignalP"/>
    </source>
</evidence>
<comment type="caution">
    <text evidence="2">The sequence shown here is derived from an EMBL/GenBank/DDBJ whole genome shotgun (WGS) entry which is preliminary data.</text>
</comment>
<keyword evidence="3" id="KW-1185">Reference proteome</keyword>
<feature type="chain" id="PRO_5019819925" description="Secreted protein" evidence="1">
    <location>
        <begin position="31"/>
        <end position="149"/>
    </location>
</feature>
<dbReference type="EMBL" id="RBWU01000001">
    <property type="protein sequence ID" value="RKS78890.1"/>
    <property type="molecule type" value="Genomic_DNA"/>
</dbReference>
<keyword evidence="1" id="KW-0732">Signal</keyword>
<dbReference type="RefSeq" id="WP_121432496.1">
    <property type="nucleotide sequence ID" value="NZ_RBWU01000001.1"/>
</dbReference>
<evidence type="ECO:0000313" key="2">
    <source>
        <dbReference type="EMBL" id="RKS78890.1"/>
    </source>
</evidence>